<feature type="chain" id="PRO_5039238879" description="Lipoprotein" evidence="1">
    <location>
        <begin position="27"/>
        <end position="257"/>
    </location>
</feature>
<protein>
    <recommendedName>
        <fullName evidence="4">Lipoprotein</fullName>
    </recommendedName>
</protein>
<evidence type="ECO:0000256" key="1">
    <source>
        <dbReference type="SAM" id="SignalP"/>
    </source>
</evidence>
<sequence length="257" mass="26794">MNLLRHHRSSALMAAVVVAALPVTLAGCSGSSSSVGVASSTSGPTGAVSFPKQSPSPGDSQGVVVANTVGRKVVYDSSLPVFNPPVVNGSVPTTEWPVAGYLFSIKELSAVFPDAAKIALDPTGTNSLKITVFLPNTTINPTFQFTITSVGTETQILNAFDAARSSSRATNTNADGKPASGYIYFDDGSYNTQRLSVSNATNDPTYSVVIGNGTTAAQITMTAENLFQFAPGNFSDNNATFNQQIMPLLMQLLAARM</sequence>
<dbReference type="OrthoDB" id="5146186at2"/>
<dbReference type="Proteomes" id="UP000318297">
    <property type="component" value="Unassembled WGS sequence"/>
</dbReference>
<reference evidence="2 3" key="1">
    <citation type="submission" date="2019-06" db="EMBL/GenBank/DDBJ databases">
        <title>Sequencing the genomes of 1000 actinobacteria strains.</title>
        <authorList>
            <person name="Klenk H.-P."/>
        </authorList>
    </citation>
    <scope>NUCLEOTIDE SEQUENCE [LARGE SCALE GENOMIC DNA]</scope>
    <source>
        <strain evidence="2 3">DSM 19560</strain>
    </source>
</reference>
<dbReference type="EMBL" id="VIVQ01000001">
    <property type="protein sequence ID" value="TWE12175.1"/>
    <property type="molecule type" value="Genomic_DNA"/>
</dbReference>
<evidence type="ECO:0000313" key="3">
    <source>
        <dbReference type="Proteomes" id="UP000318297"/>
    </source>
</evidence>
<accession>A0A561E980</accession>
<organism evidence="2 3">
    <name type="scientific">Rudaeicoccus suwonensis</name>
    <dbReference type="NCBI Taxonomy" id="657409"/>
    <lineage>
        <taxon>Bacteria</taxon>
        <taxon>Bacillati</taxon>
        <taxon>Actinomycetota</taxon>
        <taxon>Actinomycetes</taxon>
        <taxon>Micrococcales</taxon>
        <taxon>Dermacoccaceae</taxon>
        <taxon>Rudaeicoccus</taxon>
    </lineage>
</organism>
<dbReference type="AlphaFoldDB" id="A0A561E980"/>
<comment type="caution">
    <text evidence="2">The sequence shown here is derived from an EMBL/GenBank/DDBJ whole genome shotgun (WGS) entry which is preliminary data.</text>
</comment>
<proteinExistence type="predicted"/>
<gene>
    <name evidence="2" type="ORF">BKA23_0971</name>
</gene>
<keyword evidence="1" id="KW-0732">Signal</keyword>
<feature type="signal peptide" evidence="1">
    <location>
        <begin position="1"/>
        <end position="26"/>
    </location>
</feature>
<dbReference type="PROSITE" id="PS51257">
    <property type="entry name" value="PROKAR_LIPOPROTEIN"/>
    <property type="match status" value="1"/>
</dbReference>
<evidence type="ECO:0000313" key="2">
    <source>
        <dbReference type="EMBL" id="TWE12175.1"/>
    </source>
</evidence>
<evidence type="ECO:0008006" key="4">
    <source>
        <dbReference type="Google" id="ProtNLM"/>
    </source>
</evidence>
<dbReference type="RefSeq" id="WP_145225968.1">
    <property type="nucleotide sequence ID" value="NZ_VIVQ01000001.1"/>
</dbReference>
<name>A0A561E980_9MICO</name>
<keyword evidence="3" id="KW-1185">Reference proteome</keyword>